<dbReference type="AlphaFoldDB" id="A0A316WSW9"/>
<evidence type="ECO:0000313" key="2">
    <source>
        <dbReference type="Proteomes" id="UP000236413"/>
    </source>
</evidence>
<name>A0A316WSW9_9FLAO</name>
<sequence length="303" mass="35663">MITNIPAYEDFEKVTKECLIQALESFFIIYCAYKKYDDENINEEVPLNEVWEHNKPTFRTSIILLHQGVEAYMKSVIVKNSPYLLLEQKRSDWPSLPDSKDVDYSSMYTYAGENLLHTFCTVTNLNINSEKIKFIEDIRQNRNKAIHGAGNILNNPSIVIIDVLKAYTYFFGKDQWFNDIKKWNQSNPLFGYYDWNFESIQSYKFLDFLEVTIGIKQLKKYLNFNLSGRKYFCPTCFHKIHSKGHELKSKWAFLNPNKPFSTMLYCINCNFENEIERTDCHIKDCMGNVIDKDSFCLTCGEKQ</sequence>
<comment type="caution">
    <text evidence="1">The sequence shown here is derived from an EMBL/GenBank/DDBJ whole genome shotgun (WGS) entry which is preliminary data.</text>
</comment>
<evidence type="ECO:0000313" key="1">
    <source>
        <dbReference type="EMBL" id="PWN64249.1"/>
    </source>
</evidence>
<proteinExistence type="predicted"/>
<protein>
    <submittedName>
        <fullName evidence="1">Uncharacterized protein</fullName>
    </submittedName>
</protein>
<organism evidence="1 2">
    <name type="scientific">Chryseobacterium viscerum</name>
    <dbReference type="NCBI Taxonomy" id="1037377"/>
    <lineage>
        <taxon>Bacteria</taxon>
        <taxon>Pseudomonadati</taxon>
        <taxon>Bacteroidota</taxon>
        <taxon>Flavobacteriia</taxon>
        <taxon>Flavobacteriales</taxon>
        <taxon>Weeksellaceae</taxon>
        <taxon>Chryseobacterium group</taxon>
        <taxon>Chryseobacterium</taxon>
    </lineage>
</organism>
<reference evidence="1 2" key="1">
    <citation type="submission" date="2018-04" db="EMBL/GenBank/DDBJ databases">
        <title>Chryseobacterium oncorhynchi 701B-08T from rainbow trout, and Chryseobacterium viscerum 687B-08T from diseased fish.</title>
        <authorList>
            <person name="Jeong J.-J."/>
            <person name="Lee Y.J."/>
            <person name="Pathiraja D."/>
            <person name="Park B."/>
            <person name="Choi I.-G."/>
            <person name="Kim K.D."/>
        </authorList>
    </citation>
    <scope>NUCLEOTIDE SEQUENCE [LARGE SCALE GENOMIC DNA]</scope>
    <source>
        <strain evidence="1 2">687B-08</strain>
    </source>
</reference>
<dbReference type="RefSeq" id="WP_103232240.1">
    <property type="nucleotide sequence ID" value="NZ_PPEG02000002.1"/>
</dbReference>
<accession>A0A316WSW9</accession>
<dbReference type="EMBL" id="PPEG02000002">
    <property type="protein sequence ID" value="PWN64249.1"/>
    <property type="molecule type" value="Genomic_DNA"/>
</dbReference>
<dbReference type="Proteomes" id="UP000236413">
    <property type="component" value="Unassembled WGS sequence"/>
</dbReference>
<gene>
    <name evidence="1" type="ORF">C1634_006535</name>
</gene>